<protein>
    <submittedName>
        <fullName evidence="1">Uncharacterized protein</fullName>
    </submittedName>
</protein>
<gene>
    <name evidence="1" type="ORF">EDM56_08020</name>
</gene>
<dbReference type="Proteomes" id="UP000271031">
    <property type="component" value="Unassembled WGS sequence"/>
</dbReference>
<evidence type="ECO:0000313" key="1">
    <source>
        <dbReference type="EMBL" id="RNB90446.1"/>
    </source>
</evidence>
<sequence length="71" mass="8213">MNTSQPTMDQRVLYEIMLRAYRLGSQANMDSKEIVQKMAGELRAYLQPDHTPIERMDRAELKRTNSKEVAG</sequence>
<reference evidence="1 2" key="1">
    <citation type="submission" date="2018-10" db="EMBL/GenBank/DDBJ databases">
        <title>Phylogenomics of Brevibacillus.</title>
        <authorList>
            <person name="Dunlap C."/>
        </authorList>
    </citation>
    <scope>NUCLEOTIDE SEQUENCE [LARGE SCALE GENOMIC DNA]</scope>
    <source>
        <strain evidence="1 2">JCM 15716</strain>
    </source>
</reference>
<dbReference type="OrthoDB" id="2468994at2"/>
<proteinExistence type="predicted"/>
<evidence type="ECO:0000313" key="2">
    <source>
        <dbReference type="Proteomes" id="UP000271031"/>
    </source>
</evidence>
<comment type="caution">
    <text evidence="1">The sequence shown here is derived from an EMBL/GenBank/DDBJ whole genome shotgun (WGS) entry which is preliminary data.</text>
</comment>
<organism evidence="1 2">
    <name type="scientific">Brevibacillus fluminis</name>
    <dbReference type="NCBI Taxonomy" id="511487"/>
    <lineage>
        <taxon>Bacteria</taxon>
        <taxon>Bacillati</taxon>
        <taxon>Bacillota</taxon>
        <taxon>Bacilli</taxon>
        <taxon>Bacillales</taxon>
        <taxon>Paenibacillaceae</taxon>
        <taxon>Brevibacillus</taxon>
    </lineage>
</organism>
<dbReference type="EMBL" id="RHHQ01000007">
    <property type="protein sequence ID" value="RNB90446.1"/>
    <property type="molecule type" value="Genomic_DNA"/>
</dbReference>
<name>A0A3M8DQM9_9BACL</name>
<accession>A0A3M8DQM9</accession>
<keyword evidence="2" id="KW-1185">Reference proteome</keyword>
<dbReference type="RefSeq" id="WP_122917372.1">
    <property type="nucleotide sequence ID" value="NZ_RHHQ01000007.1"/>
</dbReference>
<dbReference type="AlphaFoldDB" id="A0A3M8DQM9"/>